<evidence type="ECO:0000313" key="11">
    <source>
        <dbReference type="RefSeq" id="XP_026286825.1"/>
    </source>
</evidence>
<evidence type="ECO:0000313" key="13">
    <source>
        <dbReference type="RefSeq" id="XP_026286827.1"/>
    </source>
</evidence>
<evidence type="ECO:0000256" key="1">
    <source>
        <dbReference type="ARBA" id="ARBA00022603"/>
    </source>
</evidence>
<keyword evidence="3 7" id="KW-0949">S-adenosyl-L-methionine</keyword>
<evidence type="ECO:0000256" key="5">
    <source>
        <dbReference type="ARBA" id="ARBA00025081"/>
    </source>
</evidence>
<dbReference type="SUPFAM" id="SSF53335">
    <property type="entry name" value="S-adenosyl-L-methionine-dependent methyltransferases"/>
    <property type="match status" value="2"/>
</dbReference>
<dbReference type="PANTHER" id="PTHR11006">
    <property type="entry name" value="PROTEIN ARGININE N-METHYLTRANSFERASE"/>
    <property type="match status" value="1"/>
</dbReference>
<gene>
    <name evidence="10 11 12 13" type="primary">LOC113212369</name>
</gene>
<evidence type="ECO:0000256" key="7">
    <source>
        <dbReference type="PROSITE-ProRule" id="PRU01015"/>
    </source>
</evidence>
<dbReference type="OrthoDB" id="412876at2759"/>
<dbReference type="Pfam" id="PF06325">
    <property type="entry name" value="PrmA"/>
    <property type="match status" value="1"/>
</dbReference>
<evidence type="ECO:0000256" key="3">
    <source>
        <dbReference type="ARBA" id="ARBA00022691"/>
    </source>
</evidence>
<dbReference type="FunFam" id="3.40.50.150:FF:000070">
    <property type="entry name" value="Protein arginine N-methyltransferase 7"/>
    <property type="match status" value="1"/>
</dbReference>
<dbReference type="InterPro" id="IPR025799">
    <property type="entry name" value="Arg_MeTrfase"/>
</dbReference>
<proteinExistence type="inferred from homology"/>
<dbReference type="PIRSF" id="PIRSF036946">
    <property type="entry name" value="Arg_N-mtase"/>
    <property type="match status" value="1"/>
</dbReference>
<evidence type="ECO:0000256" key="6">
    <source>
        <dbReference type="PIRNR" id="PIRNR036946"/>
    </source>
</evidence>
<dbReference type="RefSeq" id="XP_026286824.1">
    <property type="nucleotide sequence ID" value="XM_026431039.2"/>
</dbReference>
<organism evidence="9 12">
    <name type="scientific">Frankliniella occidentalis</name>
    <name type="common">Western flower thrips</name>
    <name type="synonym">Euthrips occidentalis</name>
    <dbReference type="NCBI Taxonomy" id="133901"/>
    <lineage>
        <taxon>Eukaryota</taxon>
        <taxon>Metazoa</taxon>
        <taxon>Ecdysozoa</taxon>
        <taxon>Arthropoda</taxon>
        <taxon>Hexapoda</taxon>
        <taxon>Insecta</taxon>
        <taxon>Pterygota</taxon>
        <taxon>Neoptera</taxon>
        <taxon>Paraneoptera</taxon>
        <taxon>Thysanoptera</taxon>
        <taxon>Terebrantia</taxon>
        <taxon>Thripoidea</taxon>
        <taxon>Thripidae</taxon>
        <taxon>Frankliniella</taxon>
    </lineage>
</organism>
<evidence type="ECO:0000313" key="10">
    <source>
        <dbReference type="RefSeq" id="XP_026286824.1"/>
    </source>
</evidence>
<dbReference type="EC" id="2.1.1.-" evidence="6"/>
<protein>
    <recommendedName>
        <fullName evidence="6">Protein arginine N-methyltransferase</fullName>
        <ecNumber evidence="6">2.1.1.-</ecNumber>
    </recommendedName>
</protein>
<comment type="function">
    <text evidence="5">Essential arginine methyltransferase that can both catalyze the formation of omega-N monomethylarginine (MMA) and symmetrical dimethylarginine (sDMA). Specifically mediates the symmetrical dimethylation of arginine residues in the small nuclear ribonucleoproteins SmD1 and SmD3.</text>
</comment>
<dbReference type="Pfam" id="PF22528">
    <property type="entry name" value="PRMT_C"/>
    <property type="match status" value="2"/>
</dbReference>
<dbReference type="GO" id="GO:0016274">
    <property type="term" value="F:protein-arginine N-methyltransferase activity"/>
    <property type="evidence" value="ECO:0007669"/>
    <property type="project" value="InterPro"/>
</dbReference>
<reference evidence="10 11" key="1">
    <citation type="submission" date="2025-04" db="UniProtKB">
        <authorList>
            <consortium name="RefSeq"/>
        </authorList>
    </citation>
    <scope>IDENTIFICATION</scope>
    <source>
        <tissue evidence="10 11">Whole organism</tissue>
    </source>
</reference>
<evidence type="ECO:0000313" key="9">
    <source>
        <dbReference type="Proteomes" id="UP000504606"/>
    </source>
</evidence>
<dbReference type="RefSeq" id="XP_026286827.1">
    <property type="nucleotide sequence ID" value="XM_026431042.2"/>
</dbReference>
<comment type="similarity">
    <text evidence="6">Belongs to the class I-like SAM-binding methyltransferase superfamily. Protein arginine N-methyltransferase family. PRMT7 subfamily.</text>
</comment>
<dbReference type="InterPro" id="IPR029063">
    <property type="entry name" value="SAM-dependent_MTases_sf"/>
</dbReference>
<dbReference type="Gene3D" id="2.70.160.11">
    <property type="entry name" value="Hnrnp arginine n-methyltransferase1"/>
    <property type="match status" value="2"/>
</dbReference>
<keyword evidence="1 7" id="KW-0489">Methyltransferase</keyword>
<feature type="domain" description="Protein arginine N-methyltransferase" evidence="8">
    <location>
        <begin position="199"/>
        <end position="361"/>
    </location>
</feature>
<dbReference type="FunFam" id="3.40.50.150:FF:000071">
    <property type="entry name" value="Protein arginine N-methyltransferase 7"/>
    <property type="match status" value="1"/>
</dbReference>
<dbReference type="InterPro" id="IPR014644">
    <property type="entry name" value="MeTrfase_PRMT7"/>
</dbReference>
<name>A0A6J1T847_FRAOC</name>
<dbReference type="KEGG" id="foc:113212369"/>
<evidence type="ECO:0000256" key="4">
    <source>
        <dbReference type="ARBA" id="ARBA00022737"/>
    </source>
</evidence>
<evidence type="ECO:0000256" key="2">
    <source>
        <dbReference type="ARBA" id="ARBA00022679"/>
    </source>
</evidence>
<feature type="domain" description="Protein arginine N-methyltransferase" evidence="8">
    <location>
        <begin position="537"/>
        <end position="680"/>
    </location>
</feature>
<dbReference type="GeneID" id="113212369"/>
<evidence type="ECO:0000259" key="8">
    <source>
        <dbReference type="Pfam" id="PF22528"/>
    </source>
</evidence>
<dbReference type="RefSeq" id="XP_026286825.1">
    <property type="nucleotide sequence ID" value="XM_026431040.2"/>
</dbReference>
<keyword evidence="9" id="KW-1185">Reference proteome</keyword>
<dbReference type="CDD" id="cd02440">
    <property type="entry name" value="AdoMet_MTases"/>
    <property type="match status" value="1"/>
</dbReference>
<dbReference type="RefSeq" id="XP_026286826.1">
    <property type="nucleotide sequence ID" value="XM_026431041.2"/>
</dbReference>
<dbReference type="Gene3D" id="3.40.50.150">
    <property type="entry name" value="Vaccinia Virus protein VP39"/>
    <property type="match status" value="2"/>
</dbReference>
<keyword evidence="4" id="KW-0677">Repeat</keyword>
<dbReference type="FunFam" id="2.70.160.11:FF:000014">
    <property type="entry name" value="Protein arginine N-methyltransferase 7"/>
    <property type="match status" value="1"/>
</dbReference>
<sequence length="714" mass="80076">MLRCLASVKKDLSFELCSMIKAMSVFTNKANPITGKMEWEMHDDDYDFTQEIARSSYADMLHDTERNVKYQIALESAIKIMHASGKPAHVLDIGTGTGLLAMMAARAGADTIIACEAFEPVGKCAEEVIKLNGFSDRIKVISKRSTALTVGQGCDLPHRANILVTEVFDTELIGEGAYATFSHAHKELLEKDCIVVPSSATVYAQVVESDLVWRWNSLRPLQDKKDILVETPTDILSCAGAAAVHDIQLSQLSPDLFTTILSPEPVFRFDYSGRSPIVKERSTVQVLKAVNNGFAQAVFMWWDLVMDTKGEVILSCAPFWAHPSKPKHPNEIPWRDHWMQAVYYLPSPVPVKQGQELTLISSHDEYSLWFNLGLDLKLKDKDYMRPVCICSAHASLSRTRIGQINDEQRTLKYLKALKSVVDVESICLSIGDSCLIALAAARLGAKKVYCIESCSLMKRILENYVKHNKLDSKVVVLDESSIAKDDLKETLTEKVNLILSEPYHMSSILPWENLHFWFKKTEMKDLISNHCVTLPSKGKLFGMAVEFKDLWKIRAPLKNVQGFEMKCFDELVDVSINRVDCKWEAQPLWEYPCTALSKPTQLLELDLNSNIPENKIECSGSMDISGLGACNGIALWMDWVLDRKEECIVSTGPTAEVQIDHQVSWDMHSRQGVYLFVEAIPQVASFTFSTVFCPQNGSISFDFKPKNLKGVQPA</sequence>
<dbReference type="InterPro" id="IPR055135">
    <property type="entry name" value="PRMT_dom"/>
</dbReference>
<comment type="function">
    <text evidence="6">Arginine methyltransferase that can both catalyze the formation of omega-N monomethylarginine (MMA) and symmetrical dimethylarginine (sDMA).</text>
</comment>
<evidence type="ECO:0000313" key="12">
    <source>
        <dbReference type="RefSeq" id="XP_026286826.1"/>
    </source>
</evidence>
<dbReference type="AlphaFoldDB" id="A0A6J1T847"/>
<dbReference type="PANTHER" id="PTHR11006:SF4">
    <property type="entry name" value="PROTEIN ARGININE N-METHYLTRANSFERASE 7"/>
    <property type="match status" value="1"/>
</dbReference>
<dbReference type="GO" id="GO:0032259">
    <property type="term" value="P:methylation"/>
    <property type="evidence" value="ECO:0007669"/>
    <property type="project" value="UniProtKB-KW"/>
</dbReference>
<accession>A0A6J1T847</accession>
<keyword evidence="2 7" id="KW-0808">Transferase</keyword>
<dbReference type="GO" id="GO:0042054">
    <property type="term" value="F:histone methyltransferase activity"/>
    <property type="evidence" value="ECO:0007669"/>
    <property type="project" value="TreeGrafter"/>
</dbReference>
<dbReference type="Proteomes" id="UP000504606">
    <property type="component" value="Unplaced"/>
</dbReference>
<dbReference type="PROSITE" id="PS51678">
    <property type="entry name" value="SAM_MT_PRMT"/>
    <property type="match status" value="2"/>
</dbReference>